<protein>
    <recommendedName>
        <fullName evidence="4">Uncharacterized methyltransferase ACFSUO_12055</fullName>
        <ecNumber evidence="4">2.1.1.-</ecNumber>
    </recommendedName>
</protein>
<keyword evidence="3 4" id="KW-0949">S-adenosyl-L-methionine</keyword>
<dbReference type="InterPro" id="IPR029063">
    <property type="entry name" value="SAM-dependent_MTases_sf"/>
</dbReference>
<dbReference type="Proteomes" id="UP001597502">
    <property type="component" value="Unassembled WGS sequence"/>
</dbReference>
<feature type="binding site" evidence="4">
    <location>
        <position position="96"/>
    </location>
    <ligand>
        <name>S-adenosyl-L-methionine</name>
        <dbReference type="ChEBI" id="CHEBI:59789"/>
    </ligand>
</feature>
<dbReference type="HAMAP" id="MF_02100">
    <property type="entry name" value="Methyltr_YrrT"/>
    <property type="match status" value="1"/>
</dbReference>
<dbReference type="EC" id="2.1.1.-" evidence="4"/>
<dbReference type="Gene3D" id="3.40.50.150">
    <property type="entry name" value="Vaccinia Virus protein VP39"/>
    <property type="match status" value="1"/>
</dbReference>
<reference evidence="7" key="1">
    <citation type="journal article" date="2019" name="Int. J. Syst. Evol. Microbiol.">
        <title>The Global Catalogue of Microorganisms (GCM) 10K type strain sequencing project: providing services to taxonomists for standard genome sequencing and annotation.</title>
        <authorList>
            <consortium name="The Broad Institute Genomics Platform"/>
            <consortium name="The Broad Institute Genome Sequencing Center for Infectious Disease"/>
            <person name="Wu L."/>
            <person name="Ma J."/>
        </authorList>
    </citation>
    <scope>NUCLEOTIDE SEQUENCE [LARGE SCALE GENOMIC DNA]</scope>
    <source>
        <strain evidence="7">TISTR 1535</strain>
    </source>
</reference>
<evidence type="ECO:0000256" key="2">
    <source>
        <dbReference type="ARBA" id="ARBA00022679"/>
    </source>
</evidence>
<comment type="similarity">
    <text evidence="4">Belongs to the methyltransferase superfamily. YrrT family.</text>
</comment>
<sequence length="212" mass="24107">MGREFLGIFEEWADTYDDSVKGIDRQYAAVFDKYDIILNEVVNHSHGNILEFGVGTGNLTKKLMESGYEVTGVEPSAAMREKASGKLPSLSLFEGDFIHFPDPSKPVHTIVSSFAFHHLTDLEKERAVKQFAGILQPMGRIVFADTVFETVEHKAVMVNKAREQGFMDLAEDLEREYYTTLAELRRIFTSTGFHVTFEQMNDFVWIIKAVKQ</sequence>
<feature type="binding site" evidence="4">
    <location>
        <position position="53"/>
    </location>
    <ligand>
        <name>S-adenosyl-L-methionine</name>
        <dbReference type="ChEBI" id="CHEBI:59789"/>
    </ligand>
</feature>
<name>A0ABW5V7L5_9BACI</name>
<keyword evidence="1 4" id="KW-0489">Methyltransferase</keyword>
<dbReference type="SUPFAM" id="SSF53335">
    <property type="entry name" value="S-adenosyl-L-methionine-dependent methyltransferases"/>
    <property type="match status" value="1"/>
</dbReference>
<feature type="binding site" evidence="4">
    <location>
        <position position="74"/>
    </location>
    <ligand>
        <name>S-adenosyl-L-methionine</name>
        <dbReference type="ChEBI" id="CHEBI:59789"/>
    </ligand>
</feature>
<dbReference type="GO" id="GO:0008168">
    <property type="term" value="F:methyltransferase activity"/>
    <property type="evidence" value="ECO:0007669"/>
    <property type="project" value="UniProtKB-KW"/>
</dbReference>
<keyword evidence="2 4" id="KW-0808">Transferase</keyword>
<accession>A0ABW5V7L5</accession>
<gene>
    <name evidence="6" type="ORF">ACFSUO_12055</name>
</gene>
<dbReference type="EMBL" id="JBHUNA010000024">
    <property type="protein sequence ID" value="MFD2761685.1"/>
    <property type="molecule type" value="Genomic_DNA"/>
</dbReference>
<keyword evidence="7" id="KW-1185">Reference proteome</keyword>
<evidence type="ECO:0000313" key="6">
    <source>
        <dbReference type="EMBL" id="MFD2761685.1"/>
    </source>
</evidence>
<evidence type="ECO:0000259" key="5">
    <source>
        <dbReference type="Pfam" id="PF13649"/>
    </source>
</evidence>
<evidence type="ECO:0000256" key="1">
    <source>
        <dbReference type="ARBA" id="ARBA00022603"/>
    </source>
</evidence>
<evidence type="ECO:0000313" key="7">
    <source>
        <dbReference type="Proteomes" id="UP001597502"/>
    </source>
</evidence>
<feature type="domain" description="Methyltransferase" evidence="5">
    <location>
        <begin position="49"/>
        <end position="139"/>
    </location>
</feature>
<organism evidence="6 7">
    <name type="scientific">Lentibacillus juripiscarius</name>
    <dbReference type="NCBI Taxonomy" id="257446"/>
    <lineage>
        <taxon>Bacteria</taxon>
        <taxon>Bacillati</taxon>
        <taxon>Bacillota</taxon>
        <taxon>Bacilli</taxon>
        <taxon>Bacillales</taxon>
        <taxon>Bacillaceae</taxon>
        <taxon>Lentibacillus</taxon>
    </lineage>
</organism>
<dbReference type="PANTHER" id="PTHR43861">
    <property type="entry name" value="TRANS-ACONITATE 2-METHYLTRANSFERASE-RELATED"/>
    <property type="match status" value="1"/>
</dbReference>
<proteinExistence type="inferred from homology"/>
<dbReference type="InterPro" id="IPR023553">
    <property type="entry name" value="Uncharacterised_MeTfrase_YrrT"/>
</dbReference>
<dbReference type="GO" id="GO:0032259">
    <property type="term" value="P:methylation"/>
    <property type="evidence" value="ECO:0007669"/>
    <property type="project" value="UniProtKB-KW"/>
</dbReference>
<dbReference type="Pfam" id="PF13649">
    <property type="entry name" value="Methyltransf_25"/>
    <property type="match status" value="1"/>
</dbReference>
<evidence type="ECO:0000256" key="3">
    <source>
        <dbReference type="ARBA" id="ARBA00022691"/>
    </source>
</evidence>
<comment type="function">
    <text evidence="4">Could be a S-adenosyl-L-methionine-dependent methyltransferase.</text>
</comment>
<dbReference type="RefSeq" id="WP_382394426.1">
    <property type="nucleotide sequence ID" value="NZ_JBHUNA010000024.1"/>
</dbReference>
<dbReference type="CDD" id="cd02440">
    <property type="entry name" value="AdoMet_MTases"/>
    <property type="match status" value="1"/>
</dbReference>
<comment type="caution">
    <text evidence="6">The sequence shown here is derived from an EMBL/GenBank/DDBJ whole genome shotgun (WGS) entry which is preliminary data.</text>
</comment>
<dbReference type="InterPro" id="IPR041698">
    <property type="entry name" value="Methyltransf_25"/>
</dbReference>
<evidence type="ECO:0000256" key="4">
    <source>
        <dbReference type="HAMAP-Rule" id="MF_02100"/>
    </source>
</evidence>